<feature type="repeat" description="ANK" evidence="3">
    <location>
        <begin position="277"/>
        <end position="309"/>
    </location>
</feature>
<proteinExistence type="predicted"/>
<feature type="repeat" description="ANK" evidence="3">
    <location>
        <begin position="489"/>
        <end position="521"/>
    </location>
</feature>
<evidence type="ECO:0000313" key="5">
    <source>
        <dbReference type="EMBL" id="CAF0974938.1"/>
    </source>
</evidence>
<sequence length="604" mass="68388">MSDNINNNSSFDLLIRIFYQDDRTQFDIELNHLLDLSRTQDMRLCTDIILQAYKQNELNFLEELLDREVIYSGIPNLTILHAASGYALSKLVKYLLDERKADPNETCTFVKNDQLSGITPLHFACGIGPENIVNETTDTVKYLLEAGADVNLVTSRHDTALHWASKFTNEHVVQLLLQYKSNINAINSLQYTPLCEACFYGNFEIVKILVENGASVNGNQNDERSPVHLVCRGLLSEHNARRINPSNETIIEKLEERLEIVKYLYSHGASIYTFDRDGLTPFMYACSSGNYLLVKYLLDEQKPIDDTSTLKIINERSNTGETCLMYAIESGNLDIVTLLCKYGAKLNDQKSPSYVTAAAFYGHTDILEKLIQMGLDINEFDQNEDGVIFNPIYACCHCGSVECLQLLLEGKAKLDWKTSQGTNPLHAACYSDKCSVKLVELLCQYGDFDLNECTNSGETPLLMAIERNDYELVDYLLRQGAYPDRPNHDECYPIHLACFNGQANIIYLLLAFNATIEQSNENYPHPLVITTYKRDLDCSKLLIESPKCSDRIVREVLIESIENGFDELISEILHIRPHLIPDDLKDKMTDTLLALEQLNIDSSA</sequence>
<protein>
    <submittedName>
        <fullName evidence="4">Uncharacterized protein</fullName>
    </submittedName>
</protein>
<accession>A0A813WI86</accession>
<evidence type="ECO:0000313" key="4">
    <source>
        <dbReference type="EMBL" id="CAF0851639.1"/>
    </source>
</evidence>
<dbReference type="PROSITE" id="PS50297">
    <property type="entry name" value="ANK_REP_REGION"/>
    <property type="match status" value="5"/>
</dbReference>
<evidence type="ECO:0000313" key="6">
    <source>
        <dbReference type="Proteomes" id="UP000663854"/>
    </source>
</evidence>
<dbReference type="Proteomes" id="UP000663854">
    <property type="component" value="Unassembled WGS sequence"/>
</dbReference>
<keyword evidence="7" id="KW-1185">Reference proteome</keyword>
<gene>
    <name evidence="5" type="ORF">JXQ802_LOCUS12868</name>
    <name evidence="4" type="ORF">PYM288_LOCUS7091</name>
</gene>
<dbReference type="SMART" id="SM00248">
    <property type="entry name" value="ANK"/>
    <property type="match status" value="12"/>
</dbReference>
<comment type="caution">
    <text evidence="4">The sequence shown here is derived from an EMBL/GenBank/DDBJ whole genome shotgun (WGS) entry which is preliminary data.</text>
</comment>
<dbReference type="AlphaFoldDB" id="A0A813WI86"/>
<evidence type="ECO:0000256" key="2">
    <source>
        <dbReference type="ARBA" id="ARBA00023043"/>
    </source>
</evidence>
<dbReference type="Gene3D" id="1.25.40.20">
    <property type="entry name" value="Ankyrin repeat-containing domain"/>
    <property type="match status" value="4"/>
</dbReference>
<evidence type="ECO:0000313" key="7">
    <source>
        <dbReference type="Proteomes" id="UP000663870"/>
    </source>
</evidence>
<feature type="repeat" description="ANK" evidence="3">
    <location>
        <begin position="456"/>
        <end position="488"/>
    </location>
</feature>
<feature type="repeat" description="ANK" evidence="3">
    <location>
        <begin position="319"/>
        <end position="351"/>
    </location>
</feature>
<evidence type="ECO:0000256" key="1">
    <source>
        <dbReference type="ARBA" id="ARBA00022737"/>
    </source>
</evidence>
<dbReference type="PANTHER" id="PTHR24198">
    <property type="entry name" value="ANKYRIN REPEAT AND PROTEIN KINASE DOMAIN-CONTAINING PROTEIN"/>
    <property type="match status" value="1"/>
</dbReference>
<dbReference type="EMBL" id="CAJNOL010000269">
    <property type="protein sequence ID" value="CAF0974938.1"/>
    <property type="molecule type" value="Genomic_DNA"/>
</dbReference>
<reference evidence="4" key="1">
    <citation type="submission" date="2021-02" db="EMBL/GenBank/DDBJ databases">
        <authorList>
            <person name="Nowell W R."/>
        </authorList>
    </citation>
    <scope>NUCLEOTIDE SEQUENCE</scope>
</reference>
<dbReference type="Proteomes" id="UP000663870">
    <property type="component" value="Unassembled WGS sequence"/>
</dbReference>
<organism evidence="4 6">
    <name type="scientific">Rotaria sordida</name>
    <dbReference type="NCBI Taxonomy" id="392033"/>
    <lineage>
        <taxon>Eukaryota</taxon>
        <taxon>Metazoa</taxon>
        <taxon>Spiralia</taxon>
        <taxon>Gnathifera</taxon>
        <taxon>Rotifera</taxon>
        <taxon>Eurotatoria</taxon>
        <taxon>Bdelloidea</taxon>
        <taxon>Philodinida</taxon>
        <taxon>Philodinidae</taxon>
        <taxon>Rotaria</taxon>
    </lineage>
</organism>
<keyword evidence="1" id="KW-0677">Repeat</keyword>
<evidence type="ECO:0000256" key="3">
    <source>
        <dbReference type="PROSITE-ProRule" id="PRU00023"/>
    </source>
</evidence>
<feature type="repeat" description="ANK" evidence="3">
    <location>
        <begin position="156"/>
        <end position="188"/>
    </location>
</feature>
<dbReference type="EMBL" id="CAJNOH010000083">
    <property type="protein sequence ID" value="CAF0851639.1"/>
    <property type="molecule type" value="Genomic_DNA"/>
</dbReference>
<feature type="repeat" description="ANK" evidence="3">
    <location>
        <begin position="189"/>
        <end position="221"/>
    </location>
</feature>
<dbReference type="PROSITE" id="PS50088">
    <property type="entry name" value="ANK_REPEAT"/>
    <property type="match status" value="7"/>
</dbReference>
<name>A0A813WI86_9BILA</name>
<keyword evidence="2 3" id="KW-0040">ANK repeat</keyword>
<feature type="repeat" description="ANK" evidence="3">
    <location>
        <begin position="116"/>
        <end position="155"/>
    </location>
</feature>
<dbReference type="InterPro" id="IPR002110">
    <property type="entry name" value="Ankyrin_rpt"/>
</dbReference>
<dbReference type="PANTHER" id="PTHR24198:SF165">
    <property type="entry name" value="ANKYRIN REPEAT-CONTAINING PROTEIN-RELATED"/>
    <property type="match status" value="1"/>
</dbReference>
<dbReference type="SUPFAM" id="SSF48403">
    <property type="entry name" value="Ankyrin repeat"/>
    <property type="match status" value="3"/>
</dbReference>
<dbReference type="Pfam" id="PF12796">
    <property type="entry name" value="Ank_2"/>
    <property type="match status" value="3"/>
</dbReference>
<dbReference type="InterPro" id="IPR036770">
    <property type="entry name" value="Ankyrin_rpt-contain_sf"/>
</dbReference>
<dbReference type="PRINTS" id="PR01415">
    <property type="entry name" value="ANKYRIN"/>
</dbReference>